<name>A0A482XNP1_LAOST</name>
<dbReference type="Proteomes" id="UP000291343">
    <property type="component" value="Unassembled WGS sequence"/>
</dbReference>
<dbReference type="InterPro" id="IPR007110">
    <property type="entry name" value="Ig-like_dom"/>
</dbReference>
<feature type="region of interest" description="Disordered" evidence="1">
    <location>
        <begin position="471"/>
        <end position="524"/>
    </location>
</feature>
<organism evidence="3 4">
    <name type="scientific">Laodelphax striatellus</name>
    <name type="common">Small brown planthopper</name>
    <name type="synonym">Delphax striatella</name>
    <dbReference type="NCBI Taxonomy" id="195883"/>
    <lineage>
        <taxon>Eukaryota</taxon>
        <taxon>Metazoa</taxon>
        <taxon>Ecdysozoa</taxon>
        <taxon>Arthropoda</taxon>
        <taxon>Hexapoda</taxon>
        <taxon>Insecta</taxon>
        <taxon>Pterygota</taxon>
        <taxon>Neoptera</taxon>
        <taxon>Paraneoptera</taxon>
        <taxon>Hemiptera</taxon>
        <taxon>Auchenorrhyncha</taxon>
        <taxon>Fulgoroidea</taxon>
        <taxon>Delphacidae</taxon>
        <taxon>Criomorphinae</taxon>
        <taxon>Laodelphax</taxon>
    </lineage>
</organism>
<feature type="domain" description="Ig-like" evidence="2">
    <location>
        <begin position="175"/>
        <end position="273"/>
    </location>
</feature>
<feature type="compositionally biased region" description="Polar residues" evidence="1">
    <location>
        <begin position="471"/>
        <end position="481"/>
    </location>
</feature>
<accession>A0A482XNP1</accession>
<proteinExistence type="predicted"/>
<evidence type="ECO:0000256" key="1">
    <source>
        <dbReference type="SAM" id="MobiDB-lite"/>
    </source>
</evidence>
<dbReference type="PROSITE" id="PS50835">
    <property type="entry name" value="IG_LIKE"/>
    <property type="match status" value="1"/>
</dbReference>
<evidence type="ECO:0000313" key="3">
    <source>
        <dbReference type="EMBL" id="RZF47492.1"/>
    </source>
</evidence>
<comment type="caution">
    <text evidence="3">The sequence shown here is derived from an EMBL/GenBank/DDBJ whole genome shotgun (WGS) entry which is preliminary data.</text>
</comment>
<keyword evidence="4" id="KW-1185">Reference proteome</keyword>
<sequence>MIPNYDFRSQETLKMESTTLYLNVLFLCFICTVHNANTAEPETTKDQWQPVYKTNSTKEWKAPTVQDAKWRDPSYVPNRREQVVTVYPSPPSALPFPIGQSPAFSKIAHLPAGHLLPFPPTQVTYALNRQDSLGAADSSYYSAYAAGPPGPPVYGPSAHYSPHHHHSGYPPPPPPPPPPFPSSDQQVMLELAFDKLVLRCSVEDPLEHLVWTRYPCPNEYFYGHGVPVAEGSVVNNPDLYDVRIVGEGGRTGSELLMKAPLDPASSGLYVCEAWPHYQKDAPGDYGNGHYGPPKPVYPAFSDVFIIGGSELLEECYKHPPHYHKKPLHLKKHYDEDFIEDDEPPVKISKCSGSKKSHSNVDAIRKPRNITRFENPFDVPRYNLRFENVTMQNASARDLFRSASAFSHLFRKDHGFQFMRNSSYQYRDNSTQPSKPSLFSIFKPNGFGNVTFSRNTTFQMFKKGDGVFGSSPFLNRTSSTQPKLDAASLADDENRNADKPESLSSSLFRKPSNDDKFRFGSQDSQDASSIFNSQFIKKNDDIAEITSYTPSEPVRNSDSLLSDATIYTSQNDRIAENEPSNSNNSIDSVVPMIKFEYSANENDGPWSVSDNSFAVPQMTNNSIQIDLSARKSKVL</sequence>
<gene>
    <name evidence="3" type="ORF">LSTR_LSTR007419</name>
</gene>
<evidence type="ECO:0000313" key="4">
    <source>
        <dbReference type="Proteomes" id="UP000291343"/>
    </source>
</evidence>
<feature type="compositionally biased region" description="Pro residues" evidence="1">
    <location>
        <begin position="169"/>
        <end position="181"/>
    </location>
</feature>
<protein>
    <recommendedName>
        <fullName evidence="2">Ig-like domain-containing protein</fullName>
    </recommendedName>
</protein>
<dbReference type="OrthoDB" id="8188865at2759"/>
<dbReference type="InParanoid" id="A0A482XNP1"/>
<reference evidence="3 4" key="1">
    <citation type="journal article" date="2017" name="Gigascience">
        <title>Genome sequence of the small brown planthopper, Laodelphax striatellus.</title>
        <authorList>
            <person name="Zhu J."/>
            <person name="Jiang F."/>
            <person name="Wang X."/>
            <person name="Yang P."/>
            <person name="Bao Y."/>
            <person name="Zhao W."/>
            <person name="Wang W."/>
            <person name="Lu H."/>
            <person name="Wang Q."/>
            <person name="Cui N."/>
            <person name="Li J."/>
            <person name="Chen X."/>
            <person name="Luo L."/>
            <person name="Yu J."/>
            <person name="Kang L."/>
            <person name="Cui F."/>
        </authorList>
    </citation>
    <scope>NUCLEOTIDE SEQUENCE [LARGE SCALE GENOMIC DNA]</scope>
    <source>
        <strain evidence="3">Lst14</strain>
    </source>
</reference>
<dbReference type="AlphaFoldDB" id="A0A482XNP1"/>
<feature type="compositionally biased region" description="Basic and acidic residues" evidence="1">
    <location>
        <begin position="491"/>
        <end position="500"/>
    </location>
</feature>
<dbReference type="EMBL" id="QKKF02004189">
    <property type="protein sequence ID" value="RZF47492.1"/>
    <property type="molecule type" value="Genomic_DNA"/>
</dbReference>
<evidence type="ECO:0000259" key="2">
    <source>
        <dbReference type="PROSITE" id="PS50835"/>
    </source>
</evidence>
<feature type="region of interest" description="Disordered" evidence="1">
    <location>
        <begin position="155"/>
        <end position="184"/>
    </location>
</feature>